<feature type="transmembrane region" description="Helical" evidence="1">
    <location>
        <begin position="50"/>
        <end position="81"/>
    </location>
</feature>
<comment type="caution">
    <text evidence="2">The sequence shown here is derived from an EMBL/GenBank/DDBJ whole genome shotgun (WGS) entry which is preliminary data.</text>
</comment>
<accession>A0A8J3GNA9</accession>
<name>A0A8J3GNA9_9MICO</name>
<keyword evidence="1" id="KW-0472">Membrane</keyword>
<organism evidence="2 3">
    <name type="scientific">Pseudolysinimonas yzui</name>
    <dbReference type="NCBI Taxonomy" id="2708254"/>
    <lineage>
        <taxon>Bacteria</taxon>
        <taxon>Bacillati</taxon>
        <taxon>Actinomycetota</taxon>
        <taxon>Actinomycetes</taxon>
        <taxon>Micrococcales</taxon>
        <taxon>Microbacteriaceae</taxon>
        <taxon>Pseudolysinimonas</taxon>
    </lineage>
</organism>
<gene>
    <name evidence="2" type="ORF">GCM10011600_04150</name>
</gene>
<keyword evidence="1" id="KW-0812">Transmembrane</keyword>
<reference evidence="2" key="1">
    <citation type="journal article" date="2014" name="Int. J. Syst. Evol. Microbiol.">
        <title>Complete genome sequence of Corynebacterium casei LMG S-19264T (=DSM 44701T), isolated from a smear-ripened cheese.</title>
        <authorList>
            <consortium name="US DOE Joint Genome Institute (JGI-PGF)"/>
            <person name="Walter F."/>
            <person name="Albersmeier A."/>
            <person name="Kalinowski J."/>
            <person name="Ruckert C."/>
        </authorList>
    </citation>
    <scope>NUCLEOTIDE SEQUENCE</scope>
    <source>
        <strain evidence="2">CGMCC 1.16548</strain>
    </source>
</reference>
<sequence length="120" mass="12232">MTVAVTPPSRNRVGVVALVLALVAAVAPLVAWIVVAIIGAVESSTFDDAVYVGFLGGMLVFFGVVAVLSPVSFTAVVLGVVSLFRGGRKAPGIVAIIIGVFGSLGLFWLPVVLAEVVPGW</sequence>
<dbReference type="Proteomes" id="UP000617531">
    <property type="component" value="Unassembled WGS sequence"/>
</dbReference>
<dbReference type="AlphaFoldDB" id="A0A8J3GNA9"/>
<keyword evidence="3" id="KW-1185">Reference proteome</keyword>
<proteinExistence type="predicted"/>
<evidence type="ECO:0000313" key="3">
    <source>
        <dbReference type="Proteomes" id="UP000617531"/>
    </source>
</evidence>
<feature type="transmembrane region" description="Helical" evidence="1">
    <location>
        <begin position="93"/>
        <end position="114"/>
    </location>
</feature>
<protein>
    <submittedName>
        <fullName evidence="2">Uncharacterized protein</fullName>
    </submittedName>
</protein>
<evidence type="ECO:0000313" key="2">
    <source>
        <dbReference type="EMBL" id="GHF06707.1"/>
    </source>
</evidence>
<keyword evidence="1" id="KW-1133">Transmembrane helix</keyword>
<feature type="transmembrane region" description="Helical" evidence="1">
    <location>
        <begin position="12"/>
        <end position="38"/>
    </location>
</feature>
<dbReference type="RefSeq" id="WP_191281710.1">
    <property type="nucleotide sequence ID" value="NZ_BNAI01000001.1"/>
</dbReference>
<evidence type="ECO:0000256" key="1">
    <source>
        <dbReference type="SAM" id="Phobius"/>
    </source>
</evidence>
<dbReference type="EMBL" id="BNAI01000001">
    <property type="protein sequence ID" value="GHF06707.1"/>
    <property type="molecule type" value="Genomic_DNA"/>
</dbReference>
<reference evidence="2" key="2">
    <citation type="submission" date="2020-09" db="EMBL/GenBank/DDBJ databases">
        <authorList>
            <person name="Sun Q."/>
            <person name="Zhou Y."/>
        </authorList>
    </citation>
    <scope>NUCLEOTIDE SEQUENCE</scope>
    <source>
        <strain evidence="2">CGMCC 1.16548</strain>
    </source>
</reference>